<dbReference type="AlphaFoldDB" id="A0A4Z1C275"/>
<keyword evidence="1" id="KW-0472">Membrane</keyword>
<organism evidence="2 3">
    <name type="scientific">Marinobacter confluentis</name>
    <dbReference type="NCBI Taxonomy" id="1697557"/>
    <lineage>
        <taxon>Bacteria</taxon>
        <taxon>Pseudomonadati</taxon>
        <taxon>Pseudomonadota</taxon>
        <taxon>Gammaproteobacteria</taxon>
        <taxon>Pseudomonadales</taxon>
        <taxon>Marinobacteraceae</taxon>
        <taxon>Marinobacter</taxon>
    </lineage>
</organism>
<evidence type="ECO:0000313" key="2">
    <source>
        <dbReference type="EMBL" id="TGN40241.1"/>
    </source>
</evidence>
<keyword evidence="1" id="KW-1133">Transmembrane helix</keyword>
<protein>
    <submittedName>
        <fullName evidence="2">Uncharacterized protein</fullName>
    </submittedName>
</protein>
<dbReference type="Proteomes" id="UP000298325">
    <property type="component" value="Unassembled WGS sequence"/>
</dbReference>
<name>A0A4Z1C275_9GAMM</name>
<dbReference type="RefSeq" id="WP_135802903.1">
    <property type="nucleotide sequence ID" value="NZ_SRPF01000002.1"/>
</dbReference>
<dbReference type="OrthoDB" id="5773043at2"/>
<reference evidence="2 3" key="1">
    <citation type="submission" date="2019-04" db="EMBL/GenBank/DDBJ databases">
        <authorList>
            <person name="Park S."/>
            <person name="Yoon J.-H."/>
        </authorList>
    </citation>
    <scope>NUCLEOTIDE SEQUENCE [LARGE SCALE GENOMIC DNA]</scope>
    <source>
        <strain evidence="2 3">HJM-18</strain>
    </source>
</reference>
<dbReference type="EMBL" id="SRPF01000002">
    <property type="protein sequence ID" value="TGN40241.1"/>
    <property type="molecule type" value="Genomic_DNA"/>
</dbReference>
<feature type="transmembrane region" description="Helical" evidence="1">
    <location>
        <begin position="40"/>
        <end position="58"/>
    </location>
</feature>
<gene>
    <name evidence="2" type="ORF">E5Q11_08130</name>
</gene>
<evidence type="ECO:0000256" key="1">
    <source>
        <dbReference type="SAM" id="Phobius"/>
    </source>
</evidence>
<accession>A0A4Z1C275</accession>
<keyword evidence="1" id="KW-0812">Transmembrane</keyword>
<sequence>MGTLLTILAVLFLGLIVIIPLVEKYAPKGESRDYSKITRWIFPLLALALVLQMLRHFFM</sequence>
<comment type="caution">
    <text evidence="2">The sequence shown here is derived from an EMBL/GenBank/DDBJ whole genome shotgun (WGS) entry which is preliminary data.</text>
</comment>
<keyword evidence="3" id="KW-1185">Reference proteome</keyword>
<proteinExistence type="predicted"/>
<evidence type="ECO:0000313" key="3">
    <source>
        <dbReference type="Proteomes" id="UP000298325"/>
    </source>
</evidence>